<reference evidence="2" key="1">
    <citation type="journal article" date="2019" name="Int. J. Syst. Evol. Microbiol.">
        <title>The Global Catalogue of Microorganisms (GCM) 10K type strain sequencing project: providing services to taxonomists for standard genome sequencing and annotation.</title>
        <authorList>
            <consortium name="The Broad Institute Genomics Platform"/>
            <consortium name="The Broad Institute Genome Sequencing Center for Infectious Disease"/>
            <person name="Wu L."/>
            <person name="Ma J."/>
        </authorList>
    </citation>
    <scope>NUCLEOTIDE SEQUENCE [LARGE SCALE GENOMIC DNA]</scope>
    <source>
        <strain evidence="2">KCTC 33522</strain>
    </source>
</reference>
<evidence type="ECO:0000313" key="1">
    <source>
        <dbReference type="EMBL" id="MFD2869094.1"/>
    </source>
</evidence>
<protein>
    <submittedName>
        <fullName evidence="1">Uncharacterized protein</fullName>
    </submittedName>
</protein>
<evidence type="ECO:0000313" key="2">
    <source>
        <dbReference type="Proteomes" id="UP001597568"/>
    </source>
</evidence>
<dbReference type="Proteomes" id="UP001597568">
    <property type="component" value="Unassembled WGS sequence"/>
</dbReference>
<comment type="caution">
    <text evidence="1">The sequence shown here is derived from an EMBL/GenBank/DDBJ whole genome shotgun (WGS) entry which is preliminary data.</text>
</comment>
<accession>A0ABW5Y1B1</accession>
<gene>
    <name evidence="1" type="ORF">ACFSY7_11380</name>
</gene>
<name>A0ABW5Y1B1_9BACL</name>
<organism evidence="1 2">
    <name type="scientific">Kurthia populi</name>
    <dbReference type="NCBI Taxonomy" id="1562132"/>
    <lineage>
        <taxon>Bacteria</taxon>
        <taxon>Bacillati</taxon>
        <taxon>Bacillota</taxon>
        <taxon>Bacilli</taxon>
        <taxon>Bacillales</taxon>
        <taxon>Caryophanaceae</taxon>
        <taxon>Kurthia</taxon>
    </lineage>
</organism>
<dbReference type="EMBL" id="JBHUOR010000097">
    <property type="protein sequence ID" value="MFD2869094.1"/>
    <property type="molecule type" value="Genomic_DNA"/>
</dbReference>
<dbReference type="RefSeq" id="WP_380147925.1">
    <property type="nucleotide sequence ID" value="NZ_JBHUOR010000097.1"/>
</dbReference>
<sequence length="44" mass="4986">MKIEGGRLYEETLARYECFNHRNDLCCGHVVKIRAADANRTSGS</sequence>
<proteinExistence type="predicted"/>
<keyword evidence="2" id="KW-1185">Reference proteome</keyword>